<dbReference type="Proteomes" id="UP000507954">
    <property type="component" value="Unassembled WGS sequence"/>
</dbReference>
<reference evidence="1" key="1">
    <citation type="submission" date="2019-06" db="EMBL/GenBank/DDBJ databases">
        <authorList>
            <person name="Le Quere A."/>
            <person name="Colella S."/>
        </authorList>
    </citation>
    <scope>NUCLEOTIDE SEQUENCE</scope>
    <source>
        <strain evidence="1">EmedicaeMD41</strain>
    </source>
</reference>
<sequence length="359" mass="38312">MRKSKCCSDLCASDKTHGAVGSPVCCRGRHAEHCDCKSMHSADRRLLLRQHGTRIQGRQRADRPCRRPCDPPGAGRGGAIAGKSTCLSDGEQRLGEVAIAGVAVLVFEPESIGCAPGLLLQCLVLLLGEIDELAIVAEIHVAQFRMPVETERFDNEGLELAGEKVCQEEGGDILVPSRGEVRVSCKEGIAMRTRDSCHPFLFTEPVDQPAGAAIGIGEKDVLEAARPRLDDTLSQPGCDFLRRIVPDGGQTAKLDVLQPVGLADGKDLARNRTASYNMNFLRLCTFSCRHCTFHLNSALYQHKGIMVMTTKSIATIGAVLIALATLSSCANTIRGAGQDTANAVNATQGAGNRVARAAN</sequence>
<proteinExistence type="predicted"/>
<organism evidence="1">
    <name type="scientific">Sinorhizobium medicae</name>
    <dbReference type="NCBI Taxonomy" id="110321"/>
    <lineage>
        <taxon>Bacteria</taxon>
        <taxon>Pseudomonadati</taxon>
        <taxon>Pseudomonadota</taxon>
        <taxon>Alphaproteobacteria</taxon>
        <taxon>Hyphomicrobiales</taxon>
        <taxon>Rhizobiaceae</taxon>
        <taxon>Sinorhizobium/Ensifer group</taxon>
        <taxon>Sinorhizobium</taxon>
    </lineage>
</organism>
<dbReference type="AlphaFoldDB" id="A0A508WUN0"/>
<accession>A0A508WUN0</accession>
<name>A0A508WUN0_9HYPH</name>
<gene>
    <name evidence="1" type="ORF">EMEDMD4_220043</name>
</gene>
<dbReference type="EMBL" id="CABFNB010000087">
    <property type="protein sequence ID" value="VTZ60925.1"/>
    <property type="molecule type" value="Genomic_DNA"/>
</dbReference>
<protein>
    <submittedName>
        <fullName evidence="1">Uncharacterized protein</fullName>
    </submittedName>
</protein>
<evidence type="ECO:0000313" key="1">
    <source>
        <dbReference type="EMBL" id="VTZ60925.1"/>
    </source>
</evidence>